<keyword evidence="4" id="KW-1185">Reference proteome</keyword>
<sequence>MTDDVFLGLEHVALTVPDITEAEVFFEKAFGATILFRAKTKDEDPITGPEMNPINDLAMESAVKAITMIRIGSGPNIELFEVENTGRKDQPRFEDQGYHHICIYCRDMQEAIAKLKAAGAEILKGPIDGGGPEEGPGNQSQFCKTPWGLIIEFNHMPSPMHYAKEATQTRYFPD</sequence>
<evidence type="ECO:0000313" key="3">
    <source>
        <dbReference type="EMBL" id="MER5172874.1"/>
    </source>
</evidence>
<comment type="caution">
    <text evidence="3">The sequence shown here is derived from an EMBL/GenBank/DDBJ whole genome shotgun (WGS) entry which is preliminary data.</text>
</comment>
<reference evidence="3 4" key="1">
    <citation type="submission" date="2024-06" db="EMBL/GenBank/DDBJ databases">
        <title>Thioclava kandeliae sp. nov. from a rhizosphere soil sample of Kandelia candel in a mangrove.</title>
        <authorList>
            <person name="Mu T."/>
        </authorList>
    </citation>
    <scope>NUCLEOTIDE SEQUENCE [LARGE SCALE GENOMIC DNA]</scope>
    <source>
        <strain evidence="3 4">CPCC 100088</strain>
    </source>
</reference>
<dbReference type="PROSITE" id="PS51819">
    <property type="entry name" value="VOC"/>
    <property type="match status" value="1"/>
</dbReference>
<dbReference type="InterPro" id="IPR029068">
    <property type="entry name" value="Glyas_Bleomycin-R_OHBP_Dase"/>
</dbReference>
<dbReference type="Pfam" id="PF13669">
    <property type="entry name" value="Glyoxalase_4"/>
    <property type="match status" value="1"/>
</dbReference>
<evidence type="ECO:0000313" key="4">
    <source>
        <dbReference type="Proteomes" id="UP001438953"/>
    </source>
</evidence>
<organism evidence="3 4">
    <name type="scientific">Thioclava kandeliae</name>
    <dbReference type="NCBI Taxonomy" id="3070818"/>
    <lineage>
        <taxon>Bacteria</taxon>
        <taxon>Pseudomonadati</taxon>
        <taxon>Pseudomonadota</taxon>
        <taxon>Alphaproteobacteria</taxon>
        <taxon>Rhodobacterales</taxon>
        <taxon>Paracoccaceae</taxon>
        <taxon>Thioclava</taxon>
    </lineage>
</organism>
<proteinExistence type="predicted"/>
<dbReference type="EMBL" id="JAYWLC010000012">
    <property type="protein sequence ID" value="MER5172874.1"/>
    <property type="molecule type" value="Genomic_DNA"/>
</dbReference>
<keyword evidence="1" id="KW-0479">Metal-binding</keyword>
<dbReference type="Gene3D" id="3.10.180.10">
    <property type="entry name" value="2,3-Dihydroxybiphenyl 1,2-Dioxygenase, domain 1"/>
    <property type="match status" value="1"/>
</dbReference>
<dbReference type="SUPFAM" id="SSF54593">
    <property type="entry name" value="Glyoxalase/Bleomycin resistance protein/Dihydroxybiphenyl dioxygenase"/>
    <property type="match status" value="1"/>
</dbReference>
<evidence type="ECO:0000259" key="2">
    <source>
        <dbReference type="PROSITE" id="PS51819"/>
    </source>
</evidence>
<dbReference type="InterPro" id="IPR051785">
    <property type="entry name" value="MMCE/EMCE_epimerase"/>
</dbReference>
<protein>
    <submittedName>
        <fullName evidence="3">VOC family protein</fullName>
    </submittedName>
</protein>
<gene>
    <name evidence="3" type="ORF">VSX56_13940</name>
</gene>
<dbReference type="RefSeq" id="WP_339115305.1">
    <property type="nucleotide sequence ID" value="NZ_JAYWLC010000012.1"/>
</dbReference>
<dbReference type="Proteomes" id="UP001438953">
    <property type="component" value="Unassembled WGS sequence"/>
</dbReference>
<dbReference type="InterPro" id="IPR037523">
    <property type="entry name" value="VOC_core"/>
</dbReference>
<evidence type="ECO:0000256" key="1">
    <source>
        <dbReference type="ARBA" id="ARBA00022723"/>
    </source>
</evidence>
<feature type="domain" description="VOC" evidence="2">
    <location>
        <begin position="8"/>
        <end position="156"/>
    </location>
</feature>
<accession>A0ABV1SK34</accession>
<dbReference type="PANTHER" id="PTHR43048:SF6">
    <property type="entry name" value="BLR8189 PROTEIN"/>
    <property type="match status" value="1"/>
</dbReference>
<name>A0ABV1SK34_9RHOB</name>
<dbReference type="PANTHER" id="PTHR43048">
    <property type="entry name" value="METHYLMALONYL-COA EPIMERASE"/>
    <property type="match status" value="1"/>
</dbReference>